<dbReference type="AlphaFoldDB" id="A0A0G4HLZ3"/>
<name>A0A0G4HLZ3_9ALVE</name>
<reference evidence="2" key="1">
    <citation type="submission" date="2014-11" db="EMBL/GenBank/DDBJ databases">
        <authorList>
            <person name="Otto D Thomas"/>
            <person name="Naeem Raeece"/>
        </authorList>
    </citation>
    <scope>NUCLEOTIDE SEQUENCE</scope>
</reference>
<sequence length="225" mass="25665">MQQVNEEKAALYEEELNATRRSYNKSLFGNNLHVASDIDELIAIQTGMPDPPKTNLIFIDSLLDPRMQMARAYRASPSNSIKDFDDDSRTPHISRFYARMFPYRYLQTFCFVVAFAVRNWNFNPTDMSEPIEIREDSSEDEQENADRNAQITEKSVAAANAAAAALEAVPVKEEVPSEEVHEPGLKEEDTKVNTGTQRATKQKKLPYCKLNALWRSRSVEKRTIV</sequence>
<dbReference type="VEuPathDB" id="CryptoDB:Cvel_28979"/>
<evidence type="ECO:0000313" key="2">
    <source>
        <dbReference type="EMBL" id="CEM45209.1"/>
    </source>
</evidence>
<accession>A0A0G4HLZ3</accession>
<proteinExistence type="predicted"/>
<dbReference type="EMBL" id="CDMZ01003130">
    <property type="protein sequence ID" value="CEM45209.1"/>
    <property type="molecule type" value="Genomic_DNA"/>
</dbReference>
<protein>
    <submittedName>
        <fullName evidence="2">Uncharacterized protein</fullName>
    </submittedName>
</protein>
<feature type="region of interest" description="Disordered" evidence="1">
    <location>
        <begin position="172"/>
        <end position="200"/>
    </location>
</feature>
<organism evidence="2">
    <name type="scientific">Chromera velia CCMP2878</name>
    <dbReference type="NCBI Taxonomy" id="1169474"/>
    <lineage>
        <taxon>Eukaryota</taxon>
        <taxon>Sar</taxon>
        <taxon>Alveolata</taxon>
        <taxon>Colpodellida</taxon>
        <taxon>Chromeraceae</taxon>
        <taxon>Chromera</taxon>
    </lineage>
</organism>
<evidence type="ECO:0000256" key="1">
    <source>
        <dbReference type="SAM" id="MobiDB-lite"/>
    </source>
</evidence>
<gene>
    <name evidence="2" type="ORF">Cvel_28979</name>
</gene>
<feature type="compositionally biased region" description="Basic and acidic residues" evidence="1">
    <location>
        <begin position="172"/>
        <end position="191"/>
    </location>
</feature>